<dbReference type="Proteomes" id="UP001500051">
    <property type="component" value="Unassembled WGS sequence"/>
</dbReference>
<keyword evidence="1" id="KW-1133">Transmembrane helix</keyword>
<evidence type="ECO:0000313" key="2">
    <source>
        <dbReference type="EMBL" id="GAA3709616.1"/>
    </source>
</evidence>
<dbReference type="EMBL" id="BAAAYX010000013">
    <property type="protein sequence ID" value="GAA3709616.1"/>
    <property type="molecule type" value="Genomic_DNA"/>
</dbReference>
<keyword evidence="1" id="KW-0812">Transmembrane</keyword>
<organism evidence="2 3">
    <name type="scientific">Microlunatus aurantiacus</name>
    <dbReference type="NCBI Taxonomy" id="446786"/>
    <lineage>
        <taxon>Bacteria</taxon>
        <taxon>Bacillati</taxon>
        <taxon>Actinomycetota</taxon>
        <taxon>Actinomycetes</taxon>
        <taxon>Propionibacteriales</taxon>
        <taxon>Propionibacteriaceae</taxon>
        <taxon>Microlunatus</taxon>
    </lineage>
</organism>
<evidence type="ECO:0000313" key="3">
    <source>
        <dbReference type="Proteomes" id="UP001500051"/>
    </source>
</evidence>
<feature type="transmembrane region" description="Helical" evidence="1">
    <location>
        <begin position="65"/>
        <end position="86"/>
    </location>
</feature>
<keyword evidence="1" id="KW-0472">Membrane</keyword>
<gene>
    <name evidence="2" type="ORF">GCM10022204_29910</name>
</gene>
<dbReference type="RefSeq" id="WP_344813190.1">
    <property type="nucleotide sequence ID" value="NZ_BAAAYX010000013.1"/>
</dbReference>
<proteinExistence type="predicted"/>
<sequence length="99" mass="10098">MTGRRLSHLLLALAGLLVALYPFTLGADPTVSCRGVELSPGQSCAKADGSAAQSYEARAADARNAAPVIVGVGLLVAAFGAGLFVADVRRDRRVTAAES</sequence>
<name>A0ABP7DSG7_9ACTN</name>
<evidence type="ECO:0008006" key="4">
    <source>
        <dbReference type="Google" id="ProtNLM"/>
    </source>
</evidence>
<protein>
    <recommendedName>
        <fullName evidence="4">Cobalt/nickel transport protein</fullName>
    </recommendedName>
</protein>
<accession>A0ABP7DSG7</accession>
<evidence type="ECO:0000256" key="1">
    <source>
        <dbReference type="SAM" id="Phobius"/>
    </source>
</evidence>
<keyword evidence="3" id="KW-1185">Reference proteome</keyword>
<reference evidence="3" key="1">
    <citation type="journal article" date="2019" name="Int. J. Syst. Evol. Microbiol.">
        <title>The Global Catalogue of Microorganisms (GCM) 10K type strain sequencing project: providing services to taxonomists for standard genome sequencing and annotation.</title>
        <authorList>
            <consortium name="The Broad Institute Genomics Platform"/>
            <consortium name="The Broad Institute Genome Sequencing Center for Infectious Disease"/>
            <person name="Wu L."/>
            <person name="Ma J."/>
        </authorList>
    </citation>
    <scope>NUCLEOTIDE SEQUENCE [LARGE SCALE GENOMIC DNA]</scope>
    <source>
        <strain evidence="3">JCM 16548</strain>
    </source>
</reference>
<comment type="caution">
    <text evidence="2">The sequence shown here is derived from an EMBL/GenBank/DDBJ whole genome shotgun (WGS) entry which is preliminary data.</text>
</comment>